<feature type="region of interest" description="Disordered" evidence="9">
    <location>
        <begin position="113"/>
        <end position="132"/>
    </location>
</feature>
<keyword evidence="12" id="KW-1185">Reference proteome</keyword>
<dbReference type="GO" id="GO:0000776">
    <property type="term" value="C:kinetochore"/>
    <property type="evidence" value="ECO:0007669"/>
    <property type="project" value="TreeGrafter"/>
</dbReference>
<keyword evidence="3" id="KW-0132">Cell division</keyword>
<evidence type="ECO:0000259" key="10">
    <source>
        <dbReference type="PROSITE" id="PS50815"/>
    </source>
</evidence>
<proteinExistence type="inferred from homology"/>
<dbReference type="InterPro" id="IPR003511">
    <property type="entry name" value="HORMA_dom"/>
</dbReference>
<dbReference type="AlphaFoldDB" id="A0A2B4SIS2"/>
<evidence type="ECO:0000256" key="6">
    <source>
        <dbReference type="ARBA" id="ARBA00023306"/>
    </source>
</evidence>
<dbReference type="PROSITE" id="PS50815">
    <property type="entry name" value="HORMA"/>
    <property type="match status" value="1"/>
</dbReference>
<dbReference type="FunFam" id="3.30.900.10:FF:000002">
    <property type="entry name" value="Mitotic spindle assembly checkpoint protein MAD2A"/>
    <property type="match status" value="1"/>
</dbReference>
<gene>
    <name evidence="11" type="primary">MAD2L1</name>
    <name evidence="11" type="ORF">AWC38_SpisGene4609</name>
</gene>
<dbReference type="GO" id="GO:1990728">
    <property type="term" value="C:mitotic spindle assembly checkpoint MAD1-MAD2 complex"/>
    <property type="evidence" value="ECO:0007669"/>
    <property type="project" value="UniProtKB-ARBA"/>
</dbReference>
<protein>
    <recommendedName>
        <fullName evidence="7">Mitotic spindle assembly checkpoint protein MAD2A</fullName>
    </recommendedName>
    <alternativeName>
        <fullName evidence="8">Mitotic arrest deficient 2-like protein 1</fullName>
    </alternativeName>
</protein>
<dbReference type="GO" id="GO:0051301">
    <property type="term" value="P:cell division"/>
    <property type="evidence" value="ECO:0007669"/>
    <property type="project" value="UniProtKB-KW"/>
</dbReference>
<keyword evidence="5" id="KW-0539">Nucleus</keyword>
<feature type="domain" description="HORMA" evidence="10">
    <location>
        <begin position="16"/>
        <end position="205"/>
    </location>
</feature>
<keyword evidence="4" id="KW-0498">Mitosis</keyword>
<comment type="caution">
    <text evidence="11">The sequence shown here is derived from an EMBL/GenBank/DDBJ whole genome shotgun (WGS) entry which is preliminary data.</text>
</comment>
<comment type="subcellular location">
    <subcellularLocation>
        <location evidence="1">Nucleus</location>
    </subcellularLocation>
</comment>
<evidence type="ECO:0000256" key="5">
    <source>
        <dbReference type="ARBA" id="ARBA00023242"/>
    </source>
</evidence>
<dbReference type="InterPro" id="IPR036570">
    <property type="entry name" value="HORMA_dom_sf"/>
</dbReference>
<dbReference type="EMBL" id="LSMT01000048">
    <property type="protein sequence ID" value="PFX30564.1"/>
    <property type="molecule type" value="Genomic_DNA"/>
</dbReference>
<sequence length="211" mass="24715">MARETFSSNQHTVTLENKNIFSHFVTGYGINNILYQRGIYPADSFKREQFYDLTLFVCVNKDLQDYLSNVLKQFKDWLEDNALQRIVMVISEIDSDEVLERWQFDIQCEKTEQTENKKGTGKPPASKSKKDIQREMRDVIRQITASVTFLPFLERQCAFDLLAYTNKDQEIPETWEESQARIIANSQEVRLRSFSTTVHKVDTMVSYKGED</sequence>
<dbReference type="Gene3D" id="3.30.900.10">
    <property type="entry name" value="HORMA domain"/>
    <property type="match status" value="1"/>
</dbReference>
<accession>A0A2B4SIS2</accession>
<dbReference type="Proteomes" id="UP000225706">
    <property type="component" value="Unassembled WGS sequence"/>
</dbReference>
<evidence type="ECO:0000256" key="4">
    <source>
        <dbReference type="ARBA" id="ARBA00022776"/>
    </source>
</evidence>
<dbReference type="InterPro" id="IPR045091">
    <property type="entry name" value="Mad2-like"/>
</dbReference>
<evidence type="ECO:0000256" key="7">
    <source>
        <dbReference type="ARBA" id="ARBA00068928"/>
    </source>
</evidence>
<dbReference type="Pfam" id="PF02301">
    <property type="entry name" value="HORMA"/>
    <property type="match status" value="1"/>
</dbReference>
<keyword evidence="6" id="KW-0131">Cell cycle</keyword>
<evidence type="ECO:0000256" key="3">
    <source>
        <dbReference type="ARBA" id="ARBA00022618"/>
    </source>
</evidence>
<dbReference type="PANTHER" id="PTHR11842">
    <property type="entry name" value="MITOTIC SPINDLE ASSEMBLY CHECKPOINT PROTEIN MAD2"/>
    <property type="match status" value="1"/>
</dbReference>
<evidence type="ECO:0000256" key="2">
    <source>
        <dbReference type="ARBA" id="ARBA00010348"/>
    </source>
</evidence>
<evidence type="ECO:0000256" key="9">
    <source>
        <dbReference type="SAM" id="MobiDB-lite"/>
    </source>
</evidence>
<dbReference type="GO" id="GO:0007094">
    <property type="term" value="P:mitotic spindle assembly checkpoint signaling"/>
    <property type="evidence" value="ECO:0007669"/>
    <property type="project" value="TreeGrafter"/>
</dbReference>
<dbReference type="SUPFAM" id="SSF56019">
    <property type="entry name" value="The spindle assembly checkpoint protein mad2"/>
    <property type="match status" value="1"/>
</dbReference>
<comment type="similarity">
    <text evidence="2">Belongs to the MAD2 family.</text>
</comment>
<dbReference type="STRING" id="50429.A0A2B4SIS2"/>
<evidence type="ECO:0000256" key="1">
    <source>
        <dbReference type="ARBA" id="ARBA00004123"/>
    </source>
</evidence>
<organism evidence="11 12">
    <name type="scientific">Stylophora pistillata</name>
    <name type="common">Smooth cauliflower coral</name>
    <dbReference type="NCBI Taxonomy" id="50429"/>
    <lineage>
        <taxon>Eukaryota</taxon>
        <taxon>Metazoa</taxon>
        <taxon>Cnidaria</taxon>
        <taxon>Anthozoa</taxon>
        <taxon>Hexacorallia</taxon>
        <taxon>Scleractinia</taxon>
        <taxon>Astrocoeniina</taxon>
        <taxon>Pocilloporidae</taxon>
        <taxon>Stylophora</taxon>
    </lineage>
</organism>
<dbReference type="PANTHER" id="PTHR11842:SF11">
    <property type="entry name" value="MITOTIC SPINDLE ASSEMBLY CHECKPOINT PROTEIN MAD2A"/>
    <property type="match status" value="1"/>
</dbReference>
<evidence type="ECO:0000313" key="12">
    <source>
        <dbReference type="Proteomes" id="UP000225706"/>
    </source>
</evidence>
<evidence type="ECO:0000256" key="8">
    <source>
        <dbReference type="ARBA" id="ARBA00076594"/>
    </source>
</evidence>
<evidence type="ECO:0000313" key="11">
    <source>
        <dbReference type="EMBL" id="PFX30564.1"/>
    </source>
</evidence>
<dbReference type="GO" id="GO:0005654">
    <property type="term" value="C:nucleoplasm"/>
    <property type="evidence" value="ECO:0007669"/>
    <property type="project" value="TreeGrafter"/>
</dbReference>
<name>A0A2B4SIS2_STYPI</name>
<dbReference type="OrthoDB" id="1806at2759"/>
<reference evidence="12" key="1">
    <citation type="journal article" date="2017" name="bioRxiv">
        <title>Comparative analysis of the genomes of Stylophora pistillata and Acropora digitifera provides evidence for extensive differences between species of corals.</title>
        <authorList>
            <person name="Voolstra C.R."/>
            <person name="Li Y."/>
            <person name="Liew Y.J."/>
            <person name="Baumgarten S."/>
            <person name="Zoccola D."/>
            <person name="Flot J.-F."/>
            <person name="Tambutte S."/>
            <person name="Allemand D."/>
            <person name="Aranda M."/>
        </authorList>
    </citation>
    <scope>NUCLEOTIDE SEQUENCE [LARGE SCALE GENOMIC DNA]</scope>
</reference>